<dbReference type="NCBIfam" id="TIGR00254">
    <property type="entry name" value="GGDEF"/>
    <property type="match status" value="1"/>
</dbReference>
<dbReference type="SUPFAM" id="SSF55073">
    <property type="entry name" value="Nucleotide cyclase"/>
    <property type="match status" value="1"/>
</dbReference>
<dbReference type="Proteomes" id="UP000521199">
    <property type="component" value="Unassembled WGS sequence"/>
</dbReference>
<dbReference type="PANTHER" id="PTHR45138">
    <property type="entry name" value="REGULATORY COMPONENTS OF SENSORY TRANSDUCTION SYSTEM"/>
    <property type="match status" value="1"/>
</dbReference>
<comment type="catalytic activity">
    <reaction evidence="3">
        <text>2 GTP = 3',3'-c-di-GMP + 2 diphosphate</text>
        <dbReference type="Rhea" id="RHEA:24898"/>
        <dbReference type="ChEBI" id="CHEBI:33019"/>
        <dbReference type="ChEBI" id="CHEBI:37565"/>
        <dbReference type="ChEBI" id="CHEBI:58805"/>
        <dbReference type="EC" id="2.7.7.65"/>
    </reaction>
</comment>
<dbReference type="InterPro" id="IPR043128">
    <property type="entry name" value="Rev_trsase/Diguanyl_cyclase"/>
</dbReference>
<dbReference type="InterPro" id="IPR011110">
    <property type="entry name" value="Reg_prop"/>
</dbReference>
<dbReference type="SUPFAM" id="SSF63829">
    <property type="entry name" value="Calcium-dependent phosphotriesterase"/>
    <property type="match status" value="2"/>
</dbReference>
<name>A0A7W8D6F0_9GAMM</name>
<dbReference type="GO" id="GO:0052621">
    <property type="term" value="F:diguanylate cyclase activity"/>
    <property type="evidence" value="ECO:0007669"/>
    <property type="project" value="UniProtKB-EC"/>
</dbReference>
<dbReference type="InterPro" id="IPR050469">
    <property type="entry name" value="Diguanylate_Cyclase"/>
</dbReference>
<evidence type="ECO:0000256" key="3">
    <source>
        <dbReference type="ARBA" id="ARBA00034247"/>
    </source>
</evidence>
<proteinExistence type="predicted"/>
<evidence type="ECO:0000256" key="2">
    <source>
        <dbReference type="ARBA" id="ARBA00012528"/>
    </source>
</evidence>
<dbReference type="GO" id="GO:0043709">
    <property type="term" value="P:cell adhesion involved in single-species biofilm formation"/>
    <property type="evidence" value="ECO:0007669"/>
    <property type="project" value="TreeGrafter"/>
</dbReference>
<dbReference type="Pfam" id="PF07495">
    <property type="entry name" value="Y_Y_Y"/>
    <property type="match status" value="1"/>
</dbReference>
<evidence type="ECO:0000313" key="6">
    <source>
        <dbReference type="Proteomes" id="UP000521199"/>
    </source>
</evidence>
<gene>
    <name evidence="5" type="ORF">HNQ52_001934</name>
</gene>
<dbReference type="Pfam" id="PF07494">
    <property type="entry name" value="Reg_prop"/>
    <property type="match status" value="4"/>
</dbReference>
<dbReference type="InterPro" id="IPR011123">
    <property type="entry name" value="Y_Y_Y"/>
</dbReference>
<feature type="domain" description="GGDEF" evidence="4">
    <location>
        <begin position="840"/>
        <end position="977"/>
    </location>
</feature>
<dbReference type="GO" id="GO:1902201">
    <property type="term" value="P:negative regulation of bacterial-type flagellum-dependent cell motility"/>
    <property type="evidence" value="ECO:0007669"/>
    <property type="project" value="TreeGrafter"/>
</dbReference>
<dbReference type="Pfam" id="PF00990">
    <property type="entry name" value="GGDEF"/>
    <property type="match status" value="1"/>
</dbReference>
<dbReference type="AlphaFoldDB" id="A0A7W8D6F0"/>
<dbReference type="Gene3D" id="3.30.70.270">
    <property type="match status" value="1"/>
</dbReference>
<comment type="cofactor">
    <cofactor evidence="1">
        <name>Mg(2+)</name>
        <dbReference type="ChEBI" id="CHEBI:18420"/>
    </cofactor>
</comment>
<evidence type="ECO:0000313" key="5">
    <source>
        <dbReference type="EMBL" id="MBB5208392.1"/>
    </source>
</evidence>
<protein>
    <recommendedName>
        <fullName evidence="2">diguanylate cyclase</fullName>
        <ecNumber evidence="2">2.7.7.65</ecNumber>
    </recommendedName>
</protein>
<dbReference type="PROSITE" id="PS50887">
    <property type="entry name" value="GGDEF"/>
    <property type="match status" value="1"/>
</dbReference>
<organism evidence="5 6">
    <name type="scientific">Chiayiivirga flava</name>
    <dbReference type="NCBI Taxonomy" id="659595"/>
    <lineage>
        <taxon>Bacteria</taxon>
        <taxon>Pseudomonadati</taxon>
        <taxon>Pseudomonadota</taxon>
        <taxon>Gammaproteobacteria</taxon>
        <taxon>Lysobacterales</taxon>
        <taxon>Lysobacteraceae</taxon>
        <taxon>Chiayiivirga</taxon>
    </lineage>
</organism>
<dbReference type="Gene3D" id="2.130.10.10">
    <property type="entry name" value="YVTN repeat-like/Quinoprotein amine dehydrogenase"/>
    <property type="match status" value="3"/>
</dbReference>
<dbReference type="EC" id="2.7.7.65" evidence="2"/>
<accession>A0A7W8D6F0</accession>
<dbReference type="Gene3D" id="2.60.40.10">
    <property type="entry name" value="Immunoglobulins"/>
    <property type="match status" value="1"/>
</dbReference>
<keyword evidence="6" id="KW-1185">Reference proteome</keyword>
<dbReference type="PANTHER" id="PTHR45138:SF9">
    <property type="entry name" value="DIGUANYLATE CYCLASE DGCM-RELATED"/>
    <property type="match status" value="1"/>
</dbReference>
<dbReference type="CDD" id="cd01949">
    <property type="entry name" value="GGDEF"/>
    <property type="match status" value="1"/>
</dbReference>
<sequence>MATAASDGPDLRGHREHRGWNSLLLACGLLCCAPVFALDPERAIGQLTHVWYENQLPQGTVLSIAQRDDGSMWFATYGGLVRHSGAGFDSIDQRVAPALRSSAITAVHVDRAGTLWVGTLNGGLYRRRGRALEPMPLPERIESVFGIVQDRAGALWLTTNAGVARMDADGTRLLGIDSGFPPRGFYRAIVADAQGGVWIAADGLGVVHWHDGAVEILDTGRGLPTNAVYSLAIDASGTVWAGTQAGPVRYRDGGFEREPRAAALDDKRIYSLFGDSDGTLWFAPLGVGICRLTASRFDCDGTLAGMPGETVRSMFEDREGNVWMGTTSSGVHRFSDSKLVTVTGAMASNAVRAVYEDATGTLWVGTDGAGLARYADQVLQPADGINARLPSRLVRAIEADAAGNLWVGGTEGASRIAPDGSVRNFGIADGLPGTIVFAFAPARDGGMWVGTLQGVARIDGDRVIGIEGTRGDDVRALHEDADGRLWIGLRSGLRCLAAGVLDRCGTDGLPGMSVFAFRPEADGDLWLGTSIGMMRLRDGKVAAFTQRAGFYGDAVFAILDDDDGFFWVSSNRGIARIARADIEALDRGEVAQIEPVWFGKDDGMLSSQANGASQTPAWRSRDGRLWFGTANGVVIVDPDRLLRNALPPPVAVEQALVDGRDVDPDDVGRIGPGVGRIELRYAAMSYVAPAAVRYRYRMQGFDREWIDAGTGRSAVYTNLPPGPYEFRVIASNNDGVWNDTGASVRFAIVPSWYETWWFRALAALAALGLLAAVYRVRLWRLHERERELTREVAQRTEALRTANAQLQRLASLDGLTRIANRGAFNVQLALAWQAHVARGEPLSVLLCDIDAFKAYNDSCGHLAGDAALTAVAGALSDALRSPADLAARYGGEEFAVLLPACGVAQAHTVAQRLLDAVRALRIDHPASEAAAHITISVGVASTEGLAVDASDDLVRAADQALYRAKAGGRDRVCGSAQASRQ</sequence>
<dbReference type="FunFam" id="3.30.70.270:FF:000001">
    <property type="entry name" value="Diguanylate cyclase domain protein"/>
    <property type="match status" value="1"/>
</dbReference>
<dbReference type="InterPro" id="IPR013783">
    <property type="entry name" value="Ig-like_fold"/>
</dbReference>
<dbReference type="EMBL" id="JACHHP010000003">
    <property type="protein sequence ID" value="MBB5208392.1"/>
    <property type="molecule type" value="Genomic_DNA"/>
</dbReference>
<dbReference type="GO" id="GO:0005886">
    <property type="term" value="C:plasma membrane"/>
    <property type="evidence" value="ECO:0007669"/>
    <property type="project" value="TreeGrafter"/>
</dbReference>
<reference evidence="5 6" key="1">
    <citation type="submission" date="2020-08" db="EMBL/GenBank/DDBJ databases">
        <title>Genomic Encyclopedia of Type Strains, Phase IV (KMG-IV): sequencing the most valuable type-strain genomes for metagenomic binning, comparative biology and taxonomic classification.</title>
        <authorList>
            <person name="Goeker M."/>
        </authorList>
    </citation>
    <scope>NUCLEOTIDE SEQUENCE [LARGE SCALE GENOMIC DNA]</scope>
    <source>
        <strain evidence="5 6">DSM 24163</strain>
    </source>
</reference>
<evidence type="ECO:0000259" key="4">
    <source>
        <dbReference type="PROSITE" id="PS50887"/>
    </source>
</evidence>
<dbReference type="InterPro" id="IPR015943">
    <property type="entry name" value="WD40/YVTN_repeat-like_dom_sf"/>
</dbReference>
<dbReference type="InterPro" id="IPR029787">
    <property type="entry name" value="Nucleotide_cyclase"/>
</dbReference>
<dbReference type="RefSeq" id="WP_246387759.1">
    <property type="nucleotide sequence ID" value="NZ_JACHHP010000003.1"/>
</dbReference>
<dbReference type="SMART" id="SM00267">
    <property type="entry name" value="GGDEF"/>
    <property type="match status" value="1"/>
</dbReference>
<evidence type="ECO:0000256" key="1">
    <source>
        <dbReference type="ARBA" id="ARBA00001946"/>
    </source>
</evidence>
<comment type="caution">
    <text evidence="5">The sequence shown here is derived from an EMBL/GenBank/DDBJ whole genome shotgun (WGS) entry which is preliminary data.</text>
</comment>
<dbReference type="InterPro" id="IPR000160">
    <property type="entry name" value="GGDEF_dom"/>
</dbReference>